<dbReference type="PANTHER" id="PTHR11022:SF41">
    <property type="entry name" value="PEPTIDOGLYCAN-RECOGNITION PROTEIN LC-RELATED"/>
    <property type="match status" value="1"/>
</dbReference>
<feature type="domain" description="Peptidoglycan recognition protein family" evidence="5">
    <location>
        <begin position="196"/>
        <end position="353"/>
    </location>
</feature>
<evidence type="ECO:0000313" key="7">
    <source>
        <dbReference type="Proteomes" id="UP001165405"/>
    </source>
</evidence>
<reference evidence="6" key="1">
    <citation type="submission" date="2022-01" db="EMBL/GenBank/DDBJ databases">
        <title>Antribacter sp. nov., isolated from Guizhou of China.</title>
        <authorList>
            <person name="Chengliang C."/>
            <person name="Ya Z."/>
        </authorList>
    </citation>
    <scope>NUCLEOTIDE SEQUENCE</scope>
    <source>
        <strain evidence="6">KLBMP 9083</strain>
    </source>
</reference>
<feature type="signal peptide" evidence="3">
    <location>
        <begin position="1"/>
        <end position="28"/>
    </location>
</feature>
<keyword evidence="3" id="KW-0732">Signal</keyword>
<dbReference type="AlphaFoldDB" id="A0AA41U849"/>
<dbReference type="Proteomes" id="UP001165405">
    <property type="component" value="Unassembled WGS sequence"/>
</dbReference>
<protein>
    <submittedName>
        <fullName evidence="6">Peptidoglycan recognition protein</fullName>
    </submittedName>
</protein>
<dbReference type="InterPro" id="IPR015510">
    <property type="entry name" value="PGRP"/>
</dbReference>
<proteinExistence type="inferred from homology"/>
<dbReference type="GO" id="GO:0008270">
    <property type="term" value="F:zinc ion binding"/>
    <property type="evidence" value="ECO:0007669"/>
    <property type="project" value="InterPro"/>
</dbReference>
<organism evidence="6 7">
    <name type="scientific">Antribacter soli</name>
    <dbReference type="NCBI Taxonomy" id="2910976"/>
    <lineage>
        <taxon>Bacteria</taxon>
        <taxon>Bacillati</taxon>
        <taxon>Actinomycetota</taxon>
        <taxon>Actinomycetes</taxon>
        <taxon>Micrococcales</taxon>
        <taxon>Promicromonosporaceae</taxon>
        <taxon>Antribacter</taxon>
    </lineage>
</organism>
<dbReference type="GO" id="GO:0009253">
    <property type="term" value="P:peptidoglycan catabolic process"/>
    <property type="evidence" value="ECO:0007669"/>
    <property type="project" value="InterPro"/>
</dbReference>
<name>A0AA41U849_9MICO</name>
<dbReference type="Gene3D" id="3.40.80.10">
    <property type="entry name" value="Peptidoglycan recognition protein-like"/>
    <property type="match status" value="1"/>
</dbReference>
<accession>A0AA41U849</accession>
<gene>
    <name evidence="6" type="ORF">L1785_03940</name>
</gene>
<dbReference type="InterPro" id="IPR006619">
    <property type="entry name" value="PGRP_domain_met/bac"/>
</dbReference>
<feature type="domain" description="N-acetylmuramoyl-L-alanine amidase" evidence="4">
    <location>
        <begin position="209"/>
        <end position="359"/>
    </location>
</feature>
<evidence type="ECO:0000256" key="3">
    <source>
        <dbReference type="SAM" id="SignalP"/>
    </source>
</evidence>
<dbReference type="CDD" id="cd06583">
    <property type="entry name" value="PGRP"/>
    <property type="match status" value="1"/>
</dbReference>
<dbReference type="PANTHER" id="PTHR11022">
    <property type="entry name" value="PEPTIDOGLYCAN RECOGNITION PROTEIN"/>
    <property type="match status" value="1"/>
</dbReference>
<dbReference type="EMBL" id="JAKGSG010000014">
    <property type="protein sequence ID" value="MCF4120122.1"/>
    <property type="molecule type" value="Genomic_DNA"/>
</dbReference>
<evidence type="ECO:0000256" key="1">
    <source>
        <dbReference type="ARBA" id="ARBA00007553"/>
    </source>
</evidence>
<sequence>MSTDIHPPVAVAATLALVAALVALPVSAVQSSTAAAAAPAEASQPAAEDREAGVTHVDLAPGQGLAAAAGGTSIASAVVTGFATVGVTWHGPSEPSGLAIEVRTADADGSWSPWTALEAEAGIGGNGGTEPLVVGDVARVEARATGAGAAGVSDLTLAVVDPGSKPADAEVTAPPAASTPRGKSVSTGWPGTTGAPAIHSRAEWGADESIMTWPPAQGDIKAAVIHHTAGTNDYTPQDVPAILRGIYTYHSQSLNWGDIGYNFLVDKYGNVWEGRAGGIELETIGAHVSGYNTNTVGVSVMGNTSTATVTNEAVNAVVNLLAWKLSLHGVDAAATTTLNGNTLPTIFGHRDVASTECPGNTLWSRQGEIRSRVDAGQASYGSIWGQGTGAFVTGPGGGDIYLVSGTTKNRVTSMEVLTSLSSRLGRVSDASTTYVNYLTTGAELGWFVRDPRDGAISLVDAGNRYHAPSCAMIAAFGSACGGVDLTAGQWQLLSDGGGLSDAVKSTDASTVYVMRDGVRRPVTSWARLLELYGGTAPKILPLSPSTISAFPLGAAA</sequence>
<dbReference type="Pfam" id="PF01510">
    <property type="entry name" value="Amidase_2"/>
    <property type="match status" value="1"/>
</dbReference>
<dbReference type="InterPro" id="IPR002502">
    <property type="entry name" value="Amidase_domain"/>
</dbReference>
<comment type="similarity">
    <text evidence="1">Belongs to the N-acetylmuramoyl-L-alanine amidase 2 family.</text>
</comment>
<dbReference type="SMART" id="SM00701">
    <property type="entry name" value="PGRP"/>
    <property type="match status" value="1"/>
</dbReference>
<keyword evidence="7" id="KW-1185">Reference proteome</keyword>
<feature type="region of interest" description="Disordered" evidence="2">
    <location>
        <begin position="163"/>
        <end position="197"/>
    </location>
</feature>
<feature type="chain" id="PRO_5041395369" evidence="3">
    <location>
        <begin position="29"/>
        <end position="556"/>
    </location>
</feature>
<dbReference type="SUPFAM" id="SSF55846">
    <property type="entry name" value="N-acetylmuramoyl-L-alanine amidase-like"/>
    <property type="match status" value="1"/>
</dbReference>
<evidence type="ECO:0000259" key="5">
    <source>
        <dbReference type="SMART" id="SM00701"/>
    </source>
</evidence>
<evidence type="ECO:0000259" key="4">
    <source>
        <dbReference type="SMART" id="SM00644"/>
    </source>
</evidence>
<comment type="caution">
    <text evidence="6">The sequence shown here is derived from an EMBL/GenBank/DDBJ whole genome shotgun (WGS) entry which is preliminary data.</text>
</comment>
<evidence type="ECO:0000313" key="6">
    <source>
        <dbReference type="EMBL" id="MCF4120122.1"/>
    </source>
</evidence>
<dbReference type="GO" id="GO:0008745">
    <property type="term" value="F:N-acetylmuramoyl-L-alanine amidase activity"/>
    <property type="evidence" value="ECO:0007669"/>
    <property type="project" value="InterPro"/>
</dbReference>
<evidence type="ECO:0000256" key="2">
    <source>
        <dbReference type="SAM" id="MobiDB-lite"/>
    </source>
</evidence>
<dbReference type="InterPro" id="IPR036505">
    <property type="entry name" value="Amidase/PGRP_sf"/>
</dbReference>
<dbReference type="RefSeq" id="WP_236087836.1">
    <property type="nucleotide sequence ID" value="NZ_JAKGSG010000014.1"/>
</dbReference>
<dbReference type="SMART" id="SM00644">
    <property type="entry name" value="Ami_2"/>
    <property type="match status" value="1"/>
</dbReference>